<comment type="caution">
    <text evidence="13">The sequence shown here is derived from an EMBL/GenBank/DDBJ whole genome shotgun (WGS) entry which is preliminary data.</text>
</comment>
<reference evidence="13 14" key="1">
    <citation type="journal article" date="2020" name="Biotechnol. Biofuels">
        <title>New insights from the biogas microbiome by comprehensive genome-resolved metagenomics of nearly 1600 species originating from multiple anaerobic digesters.</title>
        <authorList>
            <person name="Campanaro S."/>
            <person name="Treu L."/>
            <person name="Rodriguez-R L.M."/>
            <person name="Kovalovszki A."/>
            <person name="Ziels R.M."/>
            <person name="Maus I."/>
            <person name="Zhu X."/>
            <person name="Kougias P.G."/>
            <person name="Basile A."/>
            <person name="Luo G."/>
            <person name="Schluter A."/>
            <person name="Konstantinidis K.T."/>
            <person name="Angelidaki I."/>
        </authorList>
    </citation>
    <scope>NUCLEOTIDE SEQUENCE [LARGE SCALE GENOMIC DNA]</scope>
    <source>
        <strain evidence="13">AS19jrsBPTG_9</strain>
    </source>
</reference>
<dbReference type="PROSITE" id="PS00211">
    <property type="entry name" value="ABC_TRANSPORTER_1"/>
    <property type="match status" value="1"/>
</dbReference>
<dbReference type="SMART" id="SM00382">
    <property type="entry name" value="AAA"/>
    <property type="match status" value="1"/>
</dbReference>
<dbReference type="PROSITE" id="PS50929">
    <property type="entry name" value="ABC_TM1F"/>
    <property type="match status" value="1"/>
</dbReference>
<evidence type="ECO:0000259" key="11">
    <source>
        <dbReference type="PROSITE" id="PS50893"/>
    </source>
</evidence>
<dbReference type="SUPFAM" id="SSF90123">
    <property type="entry name" value="ABC transporter transmembrane region"/>
    <property type="match status" value="1"/>
</dbReference>
<dbReference type="InterPro" id="IPR027417">
    <property type="entry name" value="P-loop_NTPase"/>
</dbReference>
<dbReference type="EMBL" id="JAAZIL010000071">
    <property type="protein sequence ID" value="NLZ24654.1"/>
    <property type="molecule type" value="Genomic_DNA"/>
</dbReference>
<dbReference type="InterPro" id="IPR039421">
    <property type="entry name" value="Type_1_exporter"/>
</dbReference>
<dbReference type="PANTHER" id="PTHR43394:SF1">
    <property type="entry name" value="ATP-BINDING CASSETTE SUB-FAMILY B MEMBER 10, MITOCHONDRIAL"/>
    <property type="match status" value="1"/>
</dbReference>
<keyword evidence="3" id="KW-1003">Cell membrane</keyword>
<protein>
    <submittedName>
        <fullName evidence="13">ABC transporter ATP-binding protein</fullName>
    </submittedName>
</protein>
<feature type="transmembrane region" description="Helical" evidence="10">
    <location>
        <begin position="45"/>
        <end position="65"/>
    </location>
</feature>
<keyword evidence="2" id="KW-0813">Transport</keyword>
<keyword evidence="6 13" id="KW-0067">ATP-binding</keyword>
<evidence type="ECO:0000256" key="1">
    <source>
        <dbReference type="ARBA" id="ARBA00004651"/>
    </source>
</evidence>
<evidence type="ECO:0000256" key="9">
    <source>
        <dbReference type="SAM" id="MobiDB-lite"/>
    </source>
</evidence>
<feature type="domain" description="ABC transporter" evidence="11">
    <location>
        <begin position="425"/>
        <end position="659"/>
    </location>
</feature>
<feature type="transmembrane region" description="Helical" evidence="10">
    <location>
        <begin position="144"/>
        <end position="165"/>
    </location>
</feature>
<dbReference type="Gene3D" id="3.40.50.300">
    <property type="entry name" value="P-loop containing nucleotide triphosphate hydrolases"/>
    <property type="match status" value="1"/>
</dbReference>
<dbReference type="SUPFAM" id="SSF52540">
    <property type="entry name" value="P-loop containing nucleoside triphosphate hydrolases"/>
    <property type="match status" value="1"/>
</dbReference>
<evidence type="ECO:0000313" key="13">
    <source>
        <dbReference type="EMBL" id="NLZ24654.1"/>
    </source>
</evidence>
<evidence type="ECO:0000256" key="10">
    <source>
        <dbReference type="SAM" id="Phobius"/>
    </source>
</evidence>
<feature type="region of interest" description="Disordered" evidence="9">
    <location>
        <begin position="1"/>
        <end position="26"/>
    </location>
</feature>
<dbReference type="InterPro" id="IPR011527">
    <property type="entry name" value="ABC1_TM_dom"/>
</dbReference>
<feature type="domain" description="ABC transmembrane type-1" evidence="12">
    <location>
        <begin position="50"/>
        <end position="391"/>
    </location>
</feature>
<dbReference type="Pfam" id="PF00005">
    <property type="entry name" value="ABC_tran"/>
    <property type="match status" value="1"/>
</dbReference>
<dbReference type="AlphaFoldDB" id="A0A847VDT0"/>
<feature type="transmembrane region" description="Helical" evidence="10">
    <location>
        <begin position="234"/>
        <end position="267"/>
    </location>
</feature>
<accession>A0A847VDT0</accession>
<evidence type="ECO:0000256" key="7">
    <source>
        <dbReference type="ARBA" id="ARBA00022989"/>
    </source>
</evidence>
<dbReference type="GO" id="GO:0015421">
    <property type="term" value="F:ABC-type oligopeptide transporter activity"/>
    <property type="evidence" value="ECO:0007669"/>
    <property type="project" value="TreeGrafter"/>
</dbReference>
<dbReference type="GO" id="GO:0016887">
    <property type="term" value="F:ATP hydrolysis activity"/>
    <property type="evidence" value="ECO:0007669"/>
    <property type="project" value="InterPro"/>
</dbReference>
<evidence type="ECO:0000313" key="14">
    <source>
        <dbReference type="Proteomes" id="UP000564033"/>
    </source>
</evidence>
<dbReference type="Gene3D" id="1.20.1560.10">
    <property type="entry name" value="ABC transporter type 1, transmembrane domain"/>
    <property type="match status" value="1"/>
</dbReference>
<dbReference type="PANTHER" id="PTHR43394">
    <property type="entry name" value="ATP-DEPENDENT PERMEASE MDL1, MITOCHONDRIAL"/>
    <property type="match status" value="1"/>
</dbReference>
<dbReference type="FunFam" id="3.40.50.300:FF:000287">
    <property type="entry name" value="Multidrug ABC transporter ATP-binding protein"/>
    <property type="match status" value="1"/>
</dbReference>
<comment type="subcellular location">
    <subcellularLocation>
        <location evidence="1">Cell membrane</location>
        <topology evidence="1">Multi-pass membrane protein</topology>
    </subcellularLocation>
</comment>
<dbReference type="InterPro" id="IPR017871">
    <property type="entry name" value="ABC_transporter-like_CS"/>
</dbReference>
<feature type="compositionally biased region" description="Basic and acidic residues" evidence="9">
    <location>
        <begin position="1"/>
        <end position="10"/>
    </location>
</feature>
<sequence>MENNKQEKIQSRPKGHGPMGMMRGGEKAKDFKNTMKKLLKYISPYTKSLIIVLILAVASTIFTIVSPKILGKITNQIVDDFVNMFVYDKIVENLPEGMSIPEGTTGEDFLKTVPEEMIVDISEDKLERIKSVDLSRRPQIQFDIIGKMVLLLIGIYLVSALFSYIQGWIMSGVSQKITYEFRKSILAKISKLPISYFDKQTYGEVLSRVTNDVDTVSQNLNQGLIQIVTSVTTLLGILVMMLTISTLLTLVAIVILPISFLLIILLVKKSQKLFKRHQDALGEINSHIEEMYGGHTVVKVFNGEERSLKKFNSINTQLHDSGWKSQFLSGLLFPIVNVVGNIGYVSIAVLGGRLAIQGSINIGDIQAFIQYMNQFTQPITQVANVTNILQSTAAAAERIFEFLDEREEIKDVKNPVVLKKIKGDIEFNNVVFGYEKEKVIIKDFNIKIKAGQQIAIVGPTGAGKTTMVNLLMRFYDVDSGSIKVDGVDIRDMRRSDVRKMFGMVLQDTWLFNGSIKENIAYGNLDAKDSDIISAAQAAYADHFIHTLPDGYDMVISEEADNISQGEKQLLTIARAMLANPPMLILDEATSSVDTRTEVLIQSAMEKLMEGKTTFVIAHRLSTVRKSDLILVMNEGNIVEKGTHTKLLEKSGFYAELYNSQFKE</sequence>
<dbReference type="PROSITE" id="PS50893">
    <property type="entry name" value="ABC_TRANSPORTER_2"/>
    <property type="match status" value="1"/>
</dbReference>
<dbReference type="InterPro" id="IPR003439">
    <property type="entry name" value="ABC_transporter-like_ATP-bd"/>
</dbReference>
<dbReference type="CDD" id="cd03254">
    <property type="entry name" value="ABCC_Glucan_exporter_like"/>
    <property type="match status" value="1"/>
</dbReference>
<keyword evidence="7 10" id="KW-1133">Transmembrane helix</keyword>
<keyword evidence="5" id="KW-0547">Nucleotide-binding</keyword>
<evidence type="ECO:0000259" key="12">
    <source>
        <dbReference type="PROSITE" id="PS50929"/>
    </source>
</evidence>
<organism evidence="13 14">
    <name type="scientific">Candidatus Dojkabacteria bacterium</name>
    <dbReference type="NCBI Taxonomy" id="2099670"/>
    <lineage>
        <taxon>Bacteria</taxon>
        <taxon>Candidatus Dojkabacteria</taxon>
    </lineage>
</organism>
<keyword evidence="8 10" id="KW-0472">Membrane</keyword>
<name>A0A847VDT0_9BACT</name>
<dbReference type="InterPro" id="IPR036640">
    <property type="entry name" value="ABC1_TM_sf"/>
</dbReference>
<evidence type="ECO:0000256" key="3">
    <source>
        <dbReference type="ARBA" id="ARBA00022475"/>
    </source>
</evidence>
<dbReference type="GO" id="GO:0005524">
    <property type="term" value="F:ATP binding"/>
    <property type="evidence" value="ECO:0007669"/>
    <property type="project" value="UniProtKB-KW"/>
</dbReference>
<dbReference type="Proteomes" id="UP000564033">
    <property type="component" value="Unassembled WGS sequence"/>
</dbReference>
<gene>
    <name evidence="13" type="ORF">GX888_02845</name>
</gene>
<dbReference type="FunFam" id="1.20.1560.10:FF:000011">
    <property type="entry name" value="Multidrug ABC transporter ATP-binding protein"/>
    <property type="match status" value="1"/>
</dbReference>
<dbReference type="GO" id="GO:0005886">
    <property type="term" value="C:plasma membrane"/>
    <property type="evidence" value="ECO:0007669"/>
    <property type="project" value="UniProtKB-SubCell"/>
</dbReference>
<dbReference type="Pfam" id="PF00664">
    <property type="entry name" value="ABC_membrane"/>
    <property type="match status" value="1"/>
</dbReference>
<dbReference type="CDD" id="cd18547">
    <property type="entry name" value="ABC_6TM_Tm288_like"/>
    <property type="match status" value="1"/>
</dbReference>
<dbReference type="InterPro" id="IPR003593">
    <property type="entry name" value="AAA+_ATPase"/>
</dbReference>
<evidence type="ECO:0000256" key="8">
    <source>
        <dbReference type="ARBA" id="ARBA00023136"/>
    </source>
</evidence>
<evidence type="ECO:0000256" key="4">
    <source>
        <dbReference type="ARBA" id="ARBA00022692"/>
    </source>
</evidence>
<evidence type="ECO:0000256" key="5">
    <source>
        <dbReference type="ARBA" id="ARBA00022741"/>
    </source>
</evidence>
<evidence type="ECO:0000256" key="6">
    <source>
        <dbReference type="ARBA" id="ARBA00022840"/>
    </source>
</evidence>
<proteinExistence type="predicted"/>
<evidence type="ECO:0000256" key="2">
    <source>
        <dbReference type="ARBA" id="ARBA00022448"/>
    </source>
</evidence>
<keyword evidence="4 10" id="KW-0812">Transmembrane</keyword>